<evidence type="ECO:0000313" key="1">
    <source>
        <dbReference type="EMBL" id="KKN75180.1"/>
    </source>
</evidence>
<sequence length="256" mass="29933">MKGLTLNELIQWRPPYQEWIISNDILLTQGTMCIYGAEGVWKSMLVLDMTFRIAVGKEWFNFNTFASPVYNFQSEIPQTPLRKRAMKYALGNSLASENFWLCSELYEKIDKGWGYAELEKEIVRTNPKVLIIDSIYNSISAKLVDDYEVGLFLDRMNLLRSKYKLAIIFVHHSRQAEHGEGETYHYGTDEMFGSSRFKRWLDTIIYVELTNDSEPFVDLKLTFEKTRHTEGKILPVDIQVDRRDLTFRRKTIMGGI</sequence>
<dbReference type="Pfam" id="PF13481">
    <property type="entry name" value="AAA_25"/>
    <property type="match status" value="1"/>
</dbReference>
<protein>
    <recommendedName>
        <fullName evidence="2">SF4 helicase domain-containing protein</fullName>
    </recommendedName>
</protein>
<accession>A0A0F9T1K8</accession>
<dbReference type="SUPFAM" id="SSF52540">
    <property type="entry name" value="P-loop containing nucleoside triphosphate hydrolases"/>
    <property type="match status" value="1"/>
</dbReference>
<name>A0A0F9T1K8_9ZZZZ</name>
<dbReference type="InterPro" id="IPR027417">
    <property type="entry name" value="P-loop_NTPase"/>
</dbReference>
<organism evidence="1">
    <name type="scientific">marine sediment metagenome</name>
    <dbReference type="NCBI Taxonomy" id="412755"/>
    <lineage>
        <taxon>unclassified sequences</taxon>
        <taxon>metagenomes</taxon>
        <taxon>ecological metagenomes</taxon>
    </lineage>
</organism>
<dbReference type="AlphaFoldDB" id="A0A0F9T1K8"/>
<evidence type="ECO:0008006" key="2">
    <source>
        <dbReference type="Google" id="ProtNLM"/>
    </source>
</evidence>
<reference evidence="1" key="1">
    <citation type="journal article" date="2015" name="Nature">
        <title>Complex archaea that bridge the gap between prokaryotes and eukaryotes.</title>
        <authorList>
            <person name="Spang A."/>
            <person name="Saw J.H."/>
            <person name="Jorgensen S.L."/>
            <person name="Zaremba-Niedzwiedzka K."/>
            <person name="Martijn J."/>
            <person name="Lind A.E."/>
            <person name="van Eijk R."/>
            <person name="Schleper C."/>
            <person name="Guy L."/>
            <person name="Ettema T.J."/>
        </authorList>
    </citation>
    <scope>NUCLEOTIDE SEQUENCE</scope>
</reference>
<dbReference type="Gene3D" id="3.40.50.300">
    <property type="entry name" value="P-loop containing nucleotide triphosphate hydrolases"/>
    <property type="match status" value="1"/>
</dbReference>
<gene>
    <name evidence="1" type="ORF">LCGC14_0383390</name>
</gene>
<comment type="caution">
    <text evidence="1">The sequence shown here is derived from an EMBL/GenBank/DDBJ whole genome shotgun (WGS) entry which is preliminary data.</text>
</comment>
<dbReference type="EMBL" id="LAZR01000314">
    <property type="protein sequence ID" value="KKN75180.1"/>
    <property type="molecule type" value="Genomic_DNA"/>
</dbReference>
<proteinExistence type="predicted"/>